<evidence type="ECO:0000256" key="11">
    <source>
        <dbReference type="ARBA" id="ARBA00022842"/>
    </source>
</evidence>
<feature type="domain" description="Mannose-1-phosphate guanyltransferase C-terminal" evidence="22">
    <location>
        <begin position="271"/>
        <end position="346"/>
    </location>
</feature>
<protein>
    <recommendedName>
        <fullName evidence="20">Bifunctional protein GlmU</fullName>
    </recommendedName>
    <domain>
        <recommendedName>
            <fullName evidence="20">UDP-N-acetylglucosamine pyrophosphorylase</fullName>
            <ecNumber evidence="20">2.7.7.23</ecNumber>
        </recommendedName>
        <alternativeName>
            <fullName evidence="20">N-acetylglucosamine-1-phosphate uridyltransferase</fullName>
        </alternativeName>
    </domain>
    <domain>
        <recommendedName>
            <fullName evidence="20">Glucosamine-1-phosphate N-acetyltransferase</fullName>
            <ecNumber evidence="20">2.3.1.157</ecNumber>
        </recommendedName>
    </domain>
</protein>
<keyword evidence="12 20" id="KW-0133">Cell shape</keyword>
<dbReference type="HAMAP" id="MF_01631">
    <property type="entry name" value="GlmU"/>
    <property type="match status" value="1"/>
</dbReference>
<comment type="cofactor">
    <cofactor evidence="20">
        <name>Mg(2+)</name>
        <dbReference type="ChEBI" id="CHEBI:18420"/>
    </cofactor>
    <text evidence="20">Binds 1 Mg(2+) ion per subunit.</text>
</comment>
<dbReference type="NCBIfam" id="TIGR01173">
    <property type="entry name" value="glmU"/>
    <property type="match status" value="1"/>
</dbReference>
<dbReference type="SUPFAM" id="SSF53448">
    <property type="entry name" value="Nucleotide-diphospho-sugar transferases"/>
    <property type="match status" value="1"/>
</dbReference>
<dbReference type="GO" id="GO:0009245">
    <property type="term" value="P:lipid A biosynthetic process"/>
    <property type="evidence" value="ECO:0007669"/>
    <property type="project" value="UniProtKB-UniRule"/>
</dbReference>
<keyword evidence="7 20" id="KW-0808">Transferase</keyword>
<feature type="region of interest" description="Pyrophosphorylase" evidence="20">
    <location>
        <begin position="1"/>
        <end position="231"/>
    </location>
</feature>
<evidence type="ECO:0000313" key="23">
    <source>
        <dbReference type="EMBL" id="AIZ36656.1"/>
    </source>
</evidence>
<feature type="binding site" evidence="20">
    <location>
        <position position="104"/>
    </location>
    <ligand>
        <name>Mg(2+)</name>
        <dbReference type="ChEBI" id="CHEBI:18420"/>
    </ligand>
</feature>
<feature type="binding site" evidence="20">
    <location>
        <position position="352"/>
    </location>
    <ligand>
        <name>UDP-N-acetyl-alpha-D-glucosamine</name>
        <dbReference type="ChEBI" id="CHEBI:57705"/>
    </ligand>
</feature>
<dbReference type="InterPro" id="IPR005882">
    <property type="entry name" value="Bifunctional_GlmU"/>
</dbReference>
<accession>A0A0B4S264</accession>
<keyword evidence="9 20" id="KW-0479">Metal-binding</keyword>
<dbReference type="STRING" id="33033.NW74_04555"/>
<dbReference type="PANTHER" id="PTHR43584">
    <property type="entry name" value="NUCLEOTIDYL TRANSFERASE"/>
    <property type="match status" value="1"/>
</dbReference>
<dbReference type="EMBL" id="CP009761">
    <property type="protein sequence ID" value="AIZ36656.1"/>
    <property type="molecule type" value="Genomic_DNA"/>
</dbReference>
<dbReference type="GO" id="GO:0009252">
    <property type="term" value="P:peptidoglycan biosynthetic process"/>
    <property type="evidence" value="ECO:0007669"/>
    <property type="project" value="UniProtKB-UniRule"/>
</dbReference>
<feature type="binding site" evidence="20">
    <location>
        <position position="21"/>
    </location>
    <ligand>
        <name>UDP-N-acetyl-alpha-D-glucosamine</name>
        <dbReference type="ChEBI" id="CHEBI:57705"/>
    </ligand>
</feature>
<feature type="binding site" evidence="20">
    <location>
        <begin position="7"/>
        <end position="10"/>
    </location>
    <ligand>
        <name>UDP-N-acetyl-alpha-D-glucosamine</name>
        <dbReference type="ChEBI" id="CHEBI:57705"/>
    </ligand>
</feature>
<dbReference type="UniPathway" id="UPA00113">
    <property type="reaction ID" value="UER00532"/>
</dbReference>
<dbReference type="Pfam" id="PF00483">
    <property type="entry name" value="NTP_transferase"/>
    <property type="match status" value="1"/>
</dbReference>
<organism evidence="23 24">
    <name type="scientific">Parvimonas micra</name>
    <dbReference type="NCBI Taxonomy" id="33033"/>
    <lineage>
        <taxon>Bacteria</taxon>
        <taxon>Bacillati</taxon>
        <taxon>Bacillota</taxon>
        <taxon>Tissierellia</taxon>
        <taxon>Tissierellales</taxon>
        <taxon>Peptoniphilaceae</taxon>
        <taxon>Parvimonas</taxon>
    </lineage>
</organism>
<comment type="pathway">
    <text evidence="3 20">Nucleotide-sugar biosynthesis; UDP-N-acetyl-alpha-D-glucosamine biosynthesis; UDP-N-acetyl-alpha-D-glucosamine from N-acetyl-alpha-D-glucosamine 1-phosphate: step 1/1.</text>
</comment>
<proteinExistence type="inferred from homology"/>
<feature type="region of interest" description="N-acetyltransferase" evidence="20">
    <location>
        <begin position="253"/>
        <end position="461"/>
    </location>
</feature>
<dbReference type="OrthoDB" id="9775031at2"/>
<dbReference type="EC" id="2.7.7.23" evidence="20"/>
<gene>
    <name evidence="20 23" type="primary">glmU</name>
    <name evidence="23" type="ORF">NW74_04555</name>
</gene>
<keyword evidence="8 20" id="KW-0548">Nucleotidyltransferase</keyword>
<comment type="similarity">
    <text evidence="4 20">In the C-terminal section; belongs to the transferase hexapeptide repeat family.</text>
</comment>
<dbReference type="InterPro" id="IPR005835">
    <property type="entry name" value="NTP_transferase_dom"/>
</dbReference>
<feature type="binding site" evidence="20">
    <location>
        <position position="424"/>
    </location>
    <ligand>
        <name>acetyl-CoA</name>
        <dbReference type="ChEBI" id="CHEBI:57288"/>
    </ligand>
</feature>
<dbReference type="InterPro" id="IPR050065">
    <property type="entry name" value="GlmU-like"/>
</dbReference>
<dbReference type="SUPFAM" id="SSF51161">
    <property type="entry name" value="Trimeric LpxA-like enzymes"/>
    <property type="match status" value="1"/>
</dbReference>
<comment type="subcellular location">
    <subcellularLocation>
        <location evidence="1 20">Cytoplasm</location>
    </subcellularLocation>
</comment>
<dbReference type="InterPro" id="IPR038009">
    <property type="entry name" value="GlmU_C_LbH"/>
</dbReference>
<feature type="binding site" evidence="20">
    <location>
        <position position="367"/>
    </location>
    <ligand>
        <name>UDP-N-acetyl-alpha-D-glucosamine</name>
        <dbReference type="ChEBI" id="CHEBI:57705"/>
    </ligand>
</feature>
<dbReference type="EC" id="2.3.1.157" evidence="20"/>
<keyword evidence="24" id="KW-1185">Reference proteome</keyword>
<comment type="function">
    <text evidence="19 20">Catalyzes the last two sequential reactions in the de novo biosynthetic pathway for UDP-N-acetylglucosamine (UDP-GlcNAc). The C-terminal domain catalyzes the transfer of acetyl group from acetyl coenzyme A to glucosamine-1-phosphate (GlcN-1-P) to produce N-acetylglucosamine-1-phosphate (GlcNAc-1-P), which is converted into UDP-GlcNAc by the transfer of uridine 5-monophosphate (from uridine 5-triphosphate), a reaction catalyzed by the N-terminal domain.</text>
</comment>
<evidence type="ECO:0000256" key="6">
    <source>
        <dbReference type="ARBA" id="ARBA00022490"/>
    </source>
</evidence>
<dbReference type="InterPro" id="IPR018357">
    <property type="entry name" value="Hexapep_transf_CS"/>
</dbReference>
<evidence type="ECO:0000256" key="12">
    <source>
        <dbReference type="ARBA" id="ARBA00022960"/>
    </source>
</evidence>
<dbReference type="CDD" id="cd02540">
    <property type="entry name" value="GT2_GlmU_N_bac"/>
    <property type="match status" value="1"/>
</dbReference>
<dbReference type="GO" id="GO:0003977">
    <property type="term" value="F:UDP-N-acetylglucosamine diphosphorylase activity"/>
    <property type="evidence" value="ECO:0007669"/>
    <property type="project" value="UniProtKB-UniRule"/>
</dbReference>
<dbReference type="Proteomes" id="UP000031386">
    <property type="component" value="Chromosome"/>
</dbReference>
<dbReference type="CDD" id="cd03353">
    <property type="entry name" value="LbH_GlmU_C"/>
    <property type="match status" value="1"/>
</dbReference>
<dbReference type="PANTHER" id="PTHR43584:SF3">
    <property type="entry name" value="BIFUNCTIONAL PROTEIN GLMU"/>
    <property type="match status" value="1"/>
</dbReference>
<dbReference type="GO" id="GO:0016020">
    <property type="term" value="C:membrane"/>
    <property type="evidence" value="ECO:0007669"/>
    <property type="project" value="GOC"/>
</dbReference>
<dbReference type="PROSITE" id="PS00101">
    <property type="entry name" value="HEXAPEP_TRANSFERASES"/>
    <property type="match status" value="1"/>
</dbReference>
<dbReference type="Pfam" id="PF00132">
    <property type="entry name" value="Hexapep"/>
    <property type="match status" value="1"/>
</dbReference>
<keyword evidence="16 20" id="KW-0961">Cell wall biogenesis/degradation</keyword>
<feature type="domain" description="Nucleotidyl transferase" evidence="21">
    <location>
        <begin position="4"/>
        <end position="219"/>
    </location>
</feature>
<dbReference type="RefSeq" id="WP_041954083.1">
    <property type="nucleotide sequence ID" value="NZ_CP009761.1"/>
</dbReference>
<evidence type="ECO:0000256" key="7">
    <source>
        <dbReference type="ARBA" id="ARBA00022679"/>
    </source>
</evidence>
<feature type="binding site" evidence="20">
    <location>
        <position position="171"/>
    </location>
    <ligand>
        <name>UDP-N-acetyl-alpha-D-glucosamine</name>
        <dbReference type="ChEBI" id="CHEBI:57705"/>
    </ligand>
</feature>
<keyword evidence="10 20" id="KW-0677">Repeat</keyword>
<comment type="subunit">
    <text evidence="20">Homotrimer.</text>
</comment>
<evidence type="ECO:0000256" key="4">
    <source>
        <dbReference type="ARBA" id="ARBA00007707"/>
    </source>
</evidence>
<evidence type="ECO:0000259" key="21">
    <source>
        <dbReference type="Pfam" id="PF00483"/>
    </source>
</evidence>
<comment type="pathway">
    <text evidence="20">Bacterial outer membrane biogenesis; LPS lipid A biosynthesis.</text>
</comment>
<feature type="binding site" evidence="20">
    <location>
        <position position="406"/>
    </location>
    <ligand>
        <name>acetyl-CoA</name>
        <dbReference type="ChEBI" id="CHEBI:57288"/>
    </ligand>
</feature>
<comment type="similarity">
    <text evidence="5 20">In the N-terminal section; belongs to the N-acetylglucosamine-1-phosphate uridyltransferase family.</text>
</comment>
<dbReference type="GO" id="GO:0005737">
    <property type="term" value="C:cytoplasm"/>
    <property type="evidence" value="ECO:0007669"/>
    <property type="project" value="UniProtKB-SubCell"/>
</dbReference>
<evidence type="ECO:0000256" key="3">
    <source>
        <dbReference type="ARBA" id="ARBA00005208"/>
    </source>
</evidence>
<keyword evidence="6 20" id="KW-0963">Cytoplasm</keyword>
<dbReference type="Gene3D" id="2.160.10.10">
    <property type="entry name" value="Hexapeptide repeat proteins"/>
    <property type="match status" value="1"/>
</dbReference>
<keyword evidence="14 20" id="KW-0511">Multifunctional enzyme</keyword>
<evidence type="ECO:0000256" key="15">
    <source>
        <dbReference type="ARBA" id="ARBA00023315"/>
    </source>
</evidence>
<feature type="region of interest" description="Linker" evidence="20">
    <location>
        <begin position="232"/>
        <end position="252"/>
    </location>
</feature>
<feature type="binding site" evidence="20">
    <location>
        <begin position="387"/>
        <end position="388"/>
    </location>
    <ligand>
        <name>acetyl-CoA</name>
        <dbReference type="ChEBI" id="CHEBI:57288"/>
    </ligand>
</feature>
<evidence type="ECO:0000256" key="1">
    <source>
        <dbReference type="ARBA" id="ARBA00004496"/>
    </source>
</evidence>
<evidence type="ECO:0000256" key="9">
    <source>
        <dbReference type="ARBA" id="ARBA00022723"/>
    </source>
</evidence>
<dbReference type="NCBIfam" id="NF010934">
    <property type="entry name" value="PRK14354.1"/>
    <property type="match status" value="1"/>
</dbReference>
<feature type="binding site" evidence="20">
    <location>
        <begin position="102"/>
        <end position="104"/>
    </location>
    <ligand>
        <name>UDP-N-acetyl-alpha-D-glucosamine</name>
        <dbReference type="ChEBI" id="CHEBI:57705"/>
    </ligand>
</feature>
<dbReference type="KEGG" id="pmic:NW74_04555"/>
<evidence type="ECO:0000256" key="19">
    <source>
        <dbReference type="ARBA" id="ARBA00049628"/>
    </source>
</evidence>
<dbReference type="InterPro" id="IPR029044">
    <property type="entry name" value="Nucleotide-diphossugar_trans"/>
</dbReference>
<dbReference type="InterPro" id="IPR001451">
    <property type="entry name" value="Hexapep"/>
</dbReference>
<feature type="binding site" evidence="20">
    <location>
        <position position="378"/>
    </location>
    <ligand>
        <name>UDP-N-acetyl-alpha-D-glucosamine</name>
        <dbReference type="ChEBI" id="CHEBI:57705"/>
    </ligand>
</feature>
<evidence type="ECO:0000313" key="24">
    <source>
        <dbReference type="Proteomes" id="UP000031386"/>
    </source>
</evidence>
<feature type="binding site" evidence="20">
    <location>
        <begin position="80"/>
        <end position="81"/>
    </location>
    <ligand>
        <name>UDP-N-acetyl-alpha-D-glucosamine</name>
        <dbReference type="ChEBI" id="CHEBI:57705"/>
    </ligand>
</feature>
<evidence type="ECO:0000256" key="5">
    <source>
        <dbReference type="ARBA" id="ARBA00007947"/>
    </source>
</evidence>
<evidence type="ECO:0000256" key="13">
    <source>
        <dbReference type="ARBA" id="ARBA00022984"/>
    </source>
</evidence>
<dbReference type="Pfam" id="PF25087">
    <property type="entry name" value="GMPPB_C"/>
    <property type="match status" value="1"/>
</dbReference>
<comment type="catalytic activity">
    <reaction evidence="18 20">
        <text>N-acetyl-alpha-D-glucosamine 1-phosphate + UTP + H(+) = UDP-N-acetyl-alpha-D-glucosamine + diphosphate</text>
        <dbReference type="Rhea" id="RHEA:13509"/>
        <dbReference type="ChEBI" id="CHEBI:15378"/>
        <dbReference type="ChEBI" id="CHEBI:33019"/>
        <dbReference type="ChEBI" id="CHEBI:46398"/>
        <dbReference type="ChEBI" id="CHEBI:57705"/>
        <dbReference type="ChEBI" id="CHEBI:57776"/>
        <dbReference type="EC" id="2.7.7.23"/>
    </reaction>
</comment>
<dbReference type="GO" id="GO:0000902">
    <property type="term" value="P:cell morphogenesis"/>
    <property type="evidence" value="ECO:0007669"/>
    <property type="project" value="UniProtKB-UniRule"/>
</dbReference>
<feature type="binding site" evidence="20">
    <location>
        <position position="156"/>
    </location>
    <ligand>
        <name>UDP-N-acetyl-alpha-D-glucosamine</name>
        <dbReference type="ChEBI" id="CHEBI:57705"/>
    </ligand>
</feature>
<evidence type="ECO:0000256" key="10">
    <source>
        <dbReference type="ARBA" id="ARBA00022737"/>
    </source>
</evidence>
<evidence type="ECO:0000259" key="22">
    <source>
        <dbReference type="Pfam" id="PF25087"/>
    </source>
</evidence>
<feature type="binding site" evidence="20">
    <location>
        <position position="141"/>
    </location>
    <ligand>
        <name>UDP-N-acetyl-alpha-D-glucosamine</name>
        <dbReference type="ChEBI" id="CHEBI:57705"/>
    </ligand>
</feature>
<reference evidence="23 24" key="1">
    <citation type="submission" date="2014-10" db="EMBL/GenBank/DDBJ databases">
        <title>Complete genome sequence of Parvimonas micra KCOM 1535 (= ChDC B708).</title>
        <authorList>
            <person name="Kook J.-K."/>
            <person name="Park S.-N."/>
            <person name="Lim Y.K."/>
            <person name="Roh H."/>
        </authorList>
    </citation>
    <scope>NUCLEOTIDE SEQUENCE [LARGE SCALE GENOMIC DNA]</scope>
    <source>
        <strain evidence="24">KCOM 1535 / ChDC B708</strain>
    </source>
</reference>
<feature type="binding site" evidence="20">
    <location>
        <position position="229"/>
    </location>
    <ligand>
        <name>Mg(2+)</name>
        <dbReference type="ChEBI" id="CHEBI:18420"/>
    </ligand>
</feature>
<feature type="binding site" evidence="20">
    <location>
        <position position="442"/>
    </location>
    <ligand>
        <name>acetyl-CoA</name>
        <dbReference type="ChEBI" id="CHEBI:57288"/>
    </ligand>
</feature>
<dbReference type="AlphaFoldDB" id="A0A0B4S264"/>
<sequence length="461" mass="50822">MNITIILAAGEGTRMKSKKSKVLHKIVNRTLIDYVYDASCDAGSDKTIIIVGKNKIEVEEKFGDKVLYKEQKIGKEYPYGTGYAVQLAVDEIRDDDSVLILSGDTPLIKGETLQKLLEEHIAMNSKATVLTAFINDTTGYGHIIKDNNGKFLKIVEDKDATIEEKRVKEINSGIYVFNGRALKNSITKIDQNNVQNELYLTDAIKVLVQDGEHVSTYKLDDIEEIYGINSKLQLFEAEKIMRYRINSEYMKNGVIMENPENTVIEKGISIGIDTFIGSGARIFGNTSIGENVYITGDSFIENSVIGNDVVIRSSYIEDSTVGDSVTMGPFAHLRPKSILKNEVHIGNFVEVKNSTVGENTKAGHLSYIGDAIVGKDVNMGCGSILVNYDGKNKHISEIGDGCFVGSNSNIVSPVKIANDTFIAAGTTVVSDIENEGSLIIGRSKTFEKENWVYKKNLKIKK</sequence>
<evidence type="ECO:0000256" key="17">
    <source>
        <dbReference type="ARBA" id="ARBA00048247"/>
    </source>
</evidence>
<dbReference type="GO" id="GO:0000287">
    <property type="term" value="F:magnesium ion binding"/>
    <property type="evidence" value="ECO:0007669"/>
    <property type="project" value="UniProtKB-UniRule"/>
</dbReference>
<dbReference type="GO" id="GO:0008360">
    <property type="term" value="P:regulation of cell shape"/>
    <property type="evidence" value="ECO:0007669"/>
    <property type="project" value="UniProtKB-KW"/>
</dbReference>
<evidence type="ECO:0000256" key="16">
    <source>
        <dbReference type="ARBA" id="ARBA00023316"/>
    </source>
</evidence>
<dbReference type="InterPro" id="IPR056729">
    <property type="entry name" value="GMPPB_C"/>
</dbReference>
<dbReference type="GO" id="GO:0019134">
    <property type="term" value="F:glucosamine-1-phosphate N-acetyltransferase activity"/>
    <property type="evidence" value="ECO:0007669"/>
    <property type="project" value="UniProtKB-UniRule"/>
</dbReference>
<dbReference type="GO" id="GO:0071555">
    <property type="term" value="P:cell wall organization"/>
    <property type="evidence" value="ECO:0007669"/>
    <property type="project" value="UniProtKB-KW"/>
</dbReference>
<dbReference type="UniPathway" id="UPA00973"/>
<evidence type="ECO:0000256" key="20">
    <source>
        <dbReference type="HAMAP-Rule" id="MF_01631"/>
    </source>
</evidence>
<feature type="binding site" evidence="20">
    <location>
        <position position="229"/>
    </location>
    <ligand>
        <name>UDP-N-acetyl-alpha-D-glucosamine</name>
        <dbReference type="ChEBI" id="CHEBI:57705"/>
    </ligand>
</feature>
<name>A0A0B4S264_9FIRM</name>
<keyword evidence="11 20" id="KW-0460">Magnesium</keyword>
<dbReference type="GO" id="GO:0006048">
    <property type="term" value="P:UDP-N-acetylglucosamine biosynthetic process"/>
    <property type="evidence" value="ECO:0007669"/>
    <property type="project" value="UniProtKB-UniPathway"/>
</dbReference>
<comment type="caution">
    <text evidence="20">Lacks conserved residue(s) required for the propagation of feature annotation.</text>
</comment>
<evidence type="ECO:0000256" key="18">
    <source>
        <dbReference type="ARBA" id="ARBA00048493"/>
    </source>
</evidence>
<feature type="binding site" evidence="20">
    <location>
        <position position="334"/>
    </location>
    <ligand>
        <name>UDP-N-acetyl-alpha-D-glucosamine</name>
        <dbReference type="ChEBI" id="CHEBI:57705"/>
    </ligand>
</feature>
<evidence type="ECO:0000256" key="14">
    <source>
        <dbReference type="ARBA" id="ARBA00023268"/>
    </source>
</evidence>
<keyword evidence="15 20" id="KW-0012">Acyltransferase</keyword>
<feature type="active site" description="Proton acceptor" evidence="20">
    <location>
        <position position="364"/>
    </location>
</feature>
<dbReference type="InterPro" id="IPR011004">
    <property type="entry name" value="Trimer_LpxA-like_sf"/>
</dbReference>
<dbReference type="Gene3D" id="3.90.550.10">
    <property type="entry name" value="Spore Coat Polysaccharide Biosynthesis Protein SpsA, Chain A"/>
    <property type="match status" value="1"/>
</dbReference>
<comment type="pathway">
    <text evidence="2 20">Nucleotide-sugar biosynthesis; UDP-N-acetyl-alpha-D-glucosamine biosynthesis; N-acetyl-alpha-D-glucosamine 1-phosphate from alpha-D-glucosamine 6-phosphate (route II): step 2/2.</text>
</comment>
<comment type="catalytic activity">
    <reaction evidence="17 20">
        <text>alpha-D-glucosamine 1-phosphate + acetyl-CoA = N-acetyl-alpha-D-glucosamine 1-phosphate + CoA + H(+)</text>
        <dbReference type="Rhea" id="RHEA:13725"/>
        <dbReference type="ChEBI" id="CHEBI:15378"/>
        <dbReference type="ChEBI" id="CHEBI:57287"/>
        <dbReference type="ChEBI" id="CHEBI:57288"/>
        <dbReference type="ChEBI" id="CHEBI:57776"/>
        <dbReference type="ChEBI" id="CHEBI:58516"/>
        <dbReference type="EC" id="2.3.1.157"/>
    </reaction>
</comment>
<keyword evidence="13 20" id="KW-0573">Peptidoglycan synthesis</keyword>
<evidence type="ECO:0000256" key="8">
    <source>
        <dbReference type="ARBA" id="ARBA00022695"/>
    </source>
</evidence>
<evidence type="ECO:0000256" key="2">
    <source>
        <dbReference type="ARBA" id="ARBA00005166"/>
    </source>
</evidence>